<dbReference type="PANTHER" id="PTHR30173">
    <property type="entry name" value="SIGMA 19 FACTOR"/>
    <property type="match status" value="1"/>
</dbReference>
<dbReference type="InterPro" id="IPR032710">
    <property type="entry name" value="NTF2-like_dom_sf"/>
</dbReference>
<keyword evidence="3" id="KW-0805">Transcription regulation</keyword>
<name>A0A1G8A4B6_9NOCA</name>
<evidence type="ECO:0000259" key="7">
    <source>
        <dbReference type="Pfam" id="PF04542"/>
    </source>
</evidence>
<protein>
    <submittedName>
        <fullName evidence="9">RNA polymerase sigma-70 factor, ECF subfamily</fullName>
    </submittedName>
</protein>
<dbReference type="EMBL" id="FNDN01000001">
    <property type="protein sequence ID" value="SDH15768.1"/>
    <property type="molecule type" value="Genomic_DNA"/>
</dbReference>
<dbReference type="InterPro" id="IPR013249">
    <property type="entry name" value="RNA_pol_sigma70_r4_t2"/>
</dbReference>
<keyword evidence="6" id="KW-0804">Transcription</keyword>
<proteinExistence type="inferred from homology"/>
<dbReference type="Gene3D" id="1.10.10.10">
    <property type="entry name" value="Winged helix-like DNA-binding domain superfamily/Winged helix DNA-binding domain"/>
    <property type="match status" value="1"/>
</dbReference>
<dbReference type="NCBIfam" id="NF007214">
    <property type="entry name" value="PRK09636.1"/>
    <property type="match status" value="1"/>
</dbReference>
<dbReference type="InterPro" id="IPR014303">
    <property type="entry name" value="RNA_pol_sigma-70_ECF"/>
</dbReference>
<dbReference type="InterPro" id="IPR007627">
    <property type="entry name" value="RNA_pol_sigma70_r2"/>
</dbReference>
<keyword evidence="4" id="KW-0731">Sigma factor</keyword>
<dbReference type="GO" id="GO:0003677">
    <property type="term" value="F:DNA binding"/>
    <property type="evidence" value="ECO:0007669"/>
    <property type="project" value="UniProtKB-KW"/>
</dbReference>
<dbReference type="RefSeq" id="WP_072738006.1">
    <property type="nucleotide sequence ID" value="NZ_CP048813.1"/>
</dbReference>
<evidence type="ECO:0000256" key="1">
    <source>
        <dbReference type="ARBA" id="ARBA00010641"/>
    </source>
</evidence>
<dbReference type="SUPFAM" id="SSF88946">
    <property type="entry name" value="Sigma2 domain of RNA polymerase sigma factors"/>
    <property type="match status" value="1"/>
</dbReference>
<dbReference type="NCBIfam" id="TIGR02957">
    <property type="entry name" value="SigX4"/>
    <property type="match status" value="1"/>
</dbReference>
<dbReference type="InterPro" id="IPR036388">
    <property type="entry name" value="WH-like_DNA-bd_sf"/>
</dbReference>
<dbReference type="AlphaFoldDB" id="A0A1G8A4B6"/>
<keyword evidence="5" id="KW-0238">DNA-binding</keyword>
<evidence type="ECO:0000313" key="10">
    <source>
        <dbReference type="Proteomes" id="UP000183263"/>
    </source>
</evidence>
<dbReference type="SUPFAM" id="SSF88659">
    <property type="entry name" value="Sigma3 and sigma4 domains of RNA polymerase sigma factors"/>
    <property type="match status" value="1"/>
</dbReference>
<dbReference type="Pfam" id="PF04542">
    <property type="entry name" value="Sigma70_r2"/>
    <property type="match status" value="1"/>
</dbReference>
<dbReference type="Pfam" id="PF08281">
    <property type="entry name" value="Sigma70_r4_2"/>
    <property type="match status" value="1"/>
</dbReference>
<dbReference type="OrthoDB" id="3211555at2"/>
<dbReference type="Gene3D" id="1.10.1740.10">
    <property type="match status" value="1"/>
</dbReference>
<dbReference type="GO" id="GO:0006352">
    <property type="term" value="P:DNA-templated transcription initiation"/>
    <property type="evidence" value="ECO:0007669"/>
    <property type="project" value="InterPro"/>
</dbReference>
<evidence type="ECO:0000256" key="3">
    <source>
        <dbReference type="ARBA" id="ARBA00023015"/>
    </source>
</evidence>
<evidence type="ECO:0000259" key="8">
    <source>
        <dbReference type="Pfam" id="PF08281"/>
    </source>
</evidence>
<dbReference type="InterPro" id="IPR052704">
    <property type="entry name" value="ECF_Sigma-70_Domain"/>
</dbReference>
<evidence type="ECO:0000256" key="4">
    <source>
        <dbReference type="ARBA" id="ARBA00023082"/>
    </source>
</evidence>
<dbReference type="InterPro" id="IPR013325">
    <property type="entry name" value="RNA_pol_sigma_r2"/>
</dbReference>
<evidence type="ECO:0000256" key="6">
    <source>
        <dbReference type="ARBA" id="ARBA00023163"/>
    </source>
</evidence>
<sequence length="291" mass="31788">MNAADLFAEYRPLLFTVAYEITGSATDAEDVLQESYLRVTEVDTDTVDNVRAYLAQVVTRQSLNLLRSARRRREEYVGNWLPEPVRTGPDAAADVLLAESVSVAMLLVLETLGPDERAVFVLREVFGFGYDEIAQSIGKNTAAARQIGHRAREHVRARRKRFDPPDAETEKITGKFLEVGLTGDVQGLMDLLAPDAVQLSDGGGKVSAARVPVVGAERVARFVAGLVRIGLPDMRVESTRLNAMPALLVYSAEVLDVAMMFEVTGGLITGLYMVRNPDKLTGLGRDVVLAR</sequence>
<accession>A0A1G8A4B6</accession>
<dbReference type="Gene3D" id="3.10.450.50">
    <property type="match status" value="1"/>
</dbReference>
<dbReference type="InterPro" id="IPR013324">
    <property type="entry name" value="RNA_pol_sigma_r3/r4-like"/>
</dbReference>
<dbReference type="SUPFAM" id="SSF54427">
    <property type="entry name" value="NTF2-like"/>
    <property type="match status" value="1"/>
</dbReference>
<dbReference type="InterPro" id="IPR014284">
    <property type="entry name" value="RNA_pol_sigma-70_dom"/>
</dbReference>
<gene>
    <name evidence="9" type="ORF">SAMN05444695_101317</name>
</gene>
<dbReference type="GO" id="GO:0016987">
    <property type="term" value="F:sigma factor activity"/>
    <property type="evidence" value="ECO:0007669"/>
    <property type="project" value="UniProtKB-KW"/>
</dbReference>
<evidence type="ECO:0000256" key="2">
    <source>
        <dbReference type="ARBA" id="ARBA00011344"/>
    </source>
</evidence>
<evidence type="ECO:0000256" key="5">
    <source>
        <dbReference type="ARBA" id="ARBA00023125"/>
    </source>
</evidence>
<feature type="domain" description="RNA polymerase sigma factor 70 region 4 type 2" evidence="8">
    <location>
        <begin position="104"/>
        <end position="154"/>
    </location>
</feature>
<comment type="subunit">
    <text evidence="2">Interacts transiently with the RNA polymerase catalytic core formed by RpoA, RpoB, RpoC and RpoZ (2 alpha, 1 beta, 1 beta' and 1 omega subunit) to form the RNA polymerase holoenzyme that can initiate transcription.</text>
</comment>
<feature type="domain" description="RNA polymerase sigma-70 region 2" evidence="7">
    <location>
        <begin position="6"/>
        <end position="72"/>
    </location>
</feature>
<reference evidence="9 10" key="1">
    <citation type="submission" date="2016-10" db="EMBL/GenBank/DDBJ databases">
        <authorList>
            <person name="de Groot N.N."/>
        </authorList>
    </citation>
    <scope>NUCLEOTIDE SEQUENCE [LARGE SCALE GENOMIC DNA]</scope>
    <source>
        <strain evidence="9 10">DSM 44892</strain>
    </source>
</reference>
<dbReference type="PANTHER" id="PTHR30173:SF36">
    <property type="entry name" value="ECF RNA POLYMERASE SIGMA FACTOR SIGJ"/>
    <property type="match status" value="1"/>
</dbReference>
<evidence type="ECO:0000313" key="9">
    <source>
        <dbReference type="EMBL" id="SDH15768.1"/>
    </source>
</evidence>
<comment type="similarity">
    <text evidence="1">Belongs to the sigma-70 factor family. ECF subfamily.</text>
</comment>
<organism evidence="9 10">
    <name type="scientific">Rhodococcus triatomae</name>
    <dbReference type="NCBI Taxonomy" id="300028"/>
    <lineage>
        <taxon>Bacteria</taxon>
        <taxon>Bacillati</taxon>
        <taxon>Actinomycetota</taxon>
        <taxon>Actinomycetes</taxon>
        <taxon>Mycobacteriales</taxon>
        <taxon>Nocardiaceae</taxon>
        <taxon>Rhodococcus</taxon>
    </lineage>
</organism>
<keyword evidence="10" id="KW-1185">Reference proteome</keyword>
<dbReference type="Proteomes" id="UP000183263">
    <property type="component" value="Unassembled WGS sequence"/>
</dbReference>
<dbReference type="NCBIfam" id="TIGR02937">
    <property type="entry name" value="sigma70-ECF"/>
    <property type="match status" value="1"/>
</dbReference>